<organism evidence="2 3">
    <name type="scientific">Aldrovandia affinis</name>
    <dbReference type="NCBI Taxonomy" id="143900"/>
    <lineage>
        <taxon>Eukaryota</taxon>
        <taxon>Metazoa</taxon>
        <taxon>Chordata</taxon>
        <taxon>Craniata</taxon>
        <taxon>Vertebrata</taxon>
        <taxon>Euteleostomi</taxon>
        <taxon>Actinopterygii</taxon>
        <taxon>Neopterygii</taxon>
        <taxon>Teleostei</taxon>
        <taxon>Notacanthiformes</taxon>
        <taxon>Halosauridae</taxon>
        <taxon>Aldrovandia</taxon>
    </lineage>
</organism>
<proteinExistence type="predicted"/>
<feature type="transmembrane region" description="Helical" evidence="1">
    <location>
        <begin position="49"/>
        <end position="75"/>
    </location>
</feature>
<keyword evidence="1" id="KW-0472">Membrane</keyword>
<keyword evidence="1" id="KW-1133">Transmembrane helix</keyword>
<dbReference type="Proteomes" id="UP001221898">
    <property type="component" value="Unassembled WGS sequence"/>
</dbReference>
<evidence type="ECO:0000313" key="2">
    <source>
        <dbReference type="EMBL" id="KAJ8372942.1"/>
    </source>
</evidence>
<accession>A0AAD7RB68</accession>
<keyword evidence="1" id="KW-0812">Transmembrane</keyword>
<protein>
    <submittedName>
        <fullName evidence="2">Uncharacterized protein</fullName>
    </submittedName>
</protein>
<keyword evidence="3" id="KW-1185">Reference proteome</keyword>
<name>A0AAD7RB68_9TELE</name>
<comment type="caution">
    <text evidence="2">The sequence shown here is derived from an EMBL/GenBank/DDBJ whole genome shotgun (WGS) entry which is preliminary data.</text>
</comment>
<reference evidence="2" key="1">
    <citation type="journal article" date="2023" name="Science">
        <title>Genome structures resolve the early diversification of teleost fishes.</title>
        <authorList>
            <person name="Parey E."/>
            <person name="Louis A."/>
            <person name="Montfort J."/>
            <person name="Bouchez O."/>
            <person name="Roques C."/>
            <person name="Iampietro C."/>
            <person name="Lluch J."/>
            <person name="Castinel A."/>
            <person name="Donnadieu C."/>
            <person name="Desvignes T."/>
            <person name="Floi Bucao C."/>
            <person name="Jouanno E."/>
            <person name="Wen M."/>
            <person name="Mejri S."/>
            <person name="Dirks R."/>
            <person name="Jansen H."/>
            <person name="Henkel C."/>
            <person name="Chen W.J."/>
            <person name="Zahm M."/>
            <person name="Cabau C."/>
            <person name="Klopp C."/>
            <person name="Thompson A.W."/>
            <person name="Robinson-Rechavi M."/>
            <person name="Braasch I."/>
            <person name="Lecointre G."/>
            <person name="Bobe J."/>
            <person name="Postlethwait J.H."/>
            <person name="Berthelot C."/>
            <person name="Roest Crollius H."/>
            <person name="Guiguen Y."/>
        </authorList>
    </citation>
    <scope>NUCLEOTIDE SEQUENCE</scope>
    <source>
        <strain evidence="2">NC1722</strain>
    </source>
</reference>
<dbReference type="EMBL" id="JAINUG010000379">
    <property type="protein sequence ID" value="KAJ8372942.1"/>
    <property type="molecule type" value="Genomic_DNA"/>
</dbReference>
<evidence type="ECO:0000313" key="3">
    <source>
        <dbReference type="Proteomes" id="UP001221898"/>
    </source>
</evidence>
<dbReference type="AlphaFoldDB" id="A0AAD7RB68"/>
<gene>
    <name evidence="2" type="ORF">AAFF_G00272660</name>
</gene>
<evidence type="ECO:0000256" key="1">
    <source>
        <dbReference type="SAM" id="Phobius"/>
    </source>
</evidence>
<sequence>MLSRLLHIFAVAVLAARMLIRATACAGLQKRRFIRDAGVWITNVGNKNLLGRVLCSGGCALLAVSSLLAIIIIFLPSGPCERRICTLAGYMQMAAVSEVKKRSLWTVEMFSGEEIGRLTSQASTLNTRFHLETKRRRFLCGSSVLNSQREASLGQIVTQLL</sequence>